<dbReference type="AlphaFoldDB" id="A0A542DXW1"/>
<reference evidence="2 3" key="1">
    <citation type="submission" date="2019-06" db="EMBL/GenBank/DDBJ databases">
        <title>Sequencing the genomes of 1000 actinobacteria strains.</title>
        <authorList>
            <person name="Klenk H.-P."/>
        </authorList>
    </citation>
    <scope>NUCLEOTIDE SEQUENCE [LARGE SCALE GENOMIC DNA]</scope>
    <source>
        <strain evidence="2 3">DSM 18607</strain>
    </source>
</reference>
<feature type="transmembrane region" description="Helical" evidence="1">
    <location>
        <begin position="25"/>
        <end position="47"/>
    </location>
</feature>
<keyword evidence="1" id="KW-1133">Transmembrane helix</keyword>
<feature type="transmembrane region" description="Helical" evidence="1">
    <location>
        <begin position="93"/>
        <end position="115"/>
    </location>
</feature>
<gene>
    <name evidence="2" type="ORF">FB458_0988</name>
</gene>
<keyword evidence="3" id="KW-1185">Reference proteome</keyword>
<keyword evidence="1" id="KW-0472">Membrane</keyword>
<name>A0A542DXW1_9MICO</name>
<organism evidence="2 3">
    <name type="scientific">Lapillicoccus jejuensis</name>
    <dbReference type="NCBI Taxonomy" id="402171"/>
    <lineage>
        <taxon>Bacteria</taxon>
        <taxon>Bacillati</taxon>
        <taxon>Actinomycetota</taxon>
        <taxon>Actinomycetes</taxon>
        <taxon>Micrococcales</taxon>
        <taxon>Intrasporangiaceae</taxon>
        <taxon>Lapillicoccus</taxon>
    </lineage>
</organism>
<dbReference type="Proteomes" id="UP000317893">
    <property type="component" value="Unassembled WGS sequence"/>
</dbReference>
<sequence>MAGSPTPARAARRAVATGATAPRTVLVAALVVAASVLLEALALARVLGRLVDLPAAGGLTAVAAAAGLVAGVGAVVVPAHHARHTLGELATRALATGLAATLVVGAAAALATTLLHRPG</sequence>
<feature type="transmembrane region" description="Helical" evidence="1">
    <location>
        <begin position="59"/>
        <end position="81"/>
    </location>
</feature>
<keyword evidence="1" id="KW-0812">Transmembrane</keyword>
<evidence type="ECO:0000313" key="2">
    <source>
        <dbReference type="EMBL" id="TQJ07917.1"/>
    </source>
</evidence>
<dbReference type="EMBL" id="VFMN01000001">
    <property type="protein sequence ID" value="TQJ07917.1"/>
    <property type="molecule type" value="Genomic_DNA"/>
</dbReference>
<dbReference type="RefSeq" id="WP_141847273.1">
    <property type="nucleotide sequence ID" value="NZ_BAAAPR010000013.1"/>
</dbReference>
<evidence type="ECO:0000256" key="1">
    <source>
        <dbReference type="SAM" id="Phobius"/>
    </source>
</evidence>
<evidence type="ECO:0000313" key="3">
    <source>
        <dbReference type="Proteomes" id="UP000317893"/>
    </source>
</evidence>
<protein>
    <submittedName>
        <fullName evidence="2">Uncharacterized protein</fullName>
    </submittedName>
</protein>
<accession>A0A542DXW1</accession>
<proteinExistence type="predicted"/>
<comment type="caution">
    <text evidence="2">The sequence shown here is derived from an EMBL/GenBank/DDBJ whole genome shotgun (WGS) entry which is preliminary data.</text>
</comment>